<evidence type="ECO:0000256" key="1">
    <source>
        <dbReference type="ARBA" id="ARBA00004123"/>
    </source>
</evidence>
<feature type="domain" description="Checkpoint protein RAD24-like helical bundle" evidence="9">
    <location>
        <begin position="346"/>
        <end position="472"/>
    </location>
</feature>
<dbReference type="PANTHER" id="PTHR12172">
    <property type="entry name" value="CELL CYCLE CHECKPOINT PROTEIN RAD17"/>
    <property type="match status" value="1"/>
</dbReference>
<evidence type="ECO:0000256" key="6">
    <source>
        <dbReference type="ARBA" id="ARBA00023242"/>
    </source>
</evidence>
<dbReference type="PhylomeDB" id="A0A060T443"/>
<dbReference type="GO" id="GO:0006281">
    <property type="term" value="P:DNA repair"/>
    <property type="evidence" value="ECO:0007669"/>
    <property type="project" value="InterPro"/>
</dbReference>
<sequence>MPKRGQKQRQTSLLQFSSTQRQAPKRAAPIREVPADIADLINEISDSSDDDACGDGQNRAKRQRKLSPVKPTKPQIGTPKTIADVSEVSTPRSPSITDQWITRFQPTRVDEVAIHKKRVAEVRDALSLMIESSFDLRLLILSGPAGCSKSTIVKVVASEMNVDLIEWDNPEVFEGSILEAFSDFLDGMKFRASNGDRRELILVEDLPNIFHSDTRQAFCQTILQWLHQQRNGLAKFPPLVISVTEVESDSSWMESIMVETLFPRSILFHPAVRKIKFQPVNATLIKKTLRSIVRKANISGISSKEIEQAISSLAELGDIRSAIGGLEFWARWRRYGVSLPVGRDDHLDLFHAIGRVVHGAHKDKNGIPVTTNDEAIETVTQDWCQAYSVLPLALLENYPAAHGGRIAIDSAADCADALSIADTYPFSSSTEISGCALSVRAVRTIMGGAKLRNVKSSFTPLVYPRDRKMTRLRVSAAKEVGVYSSNRSVQSGVRINFDDAVLLDGYYEMIASRRNNRLQNRRIGGRIGSEYIHADSARGIESDDDQEVLVEAPVQEVKGALFSDDDISDSDD</sequence>
<proteinExistence type="inferred from homology"/>
<protein>
    <submittedName>
        <fullName evidence="10">ARAD1C41162p</fullName>
    </submittedName>
</protein>
<keyword evidence="6" id="KW-0539">Nucleus</keyword>
<evidence type="ECO:0000256" key="3">
    <source>
        <dbReference type="ARBA" id="ARBA00022741"/>
    </source>
</evidence>
<dbReference type="GO" id="GO:0003689">
    <property type="term" value="F:DNA clamp loader activity"/>
    <property type="evidence" value="ECO:0007669"/>
    <property type="project" value="TreeGrafter"/>
</dbReference>
<accession>A0A060T443</accession>
<keyword evidence="4" id="KW-0227">DNA damage</keyword>
<reference evidence="10" key="2">
    <citation type="submission" date="2014-06" db="EMBL/GenBank/DDBJ databases">
        <title>The complete genome of Blastobotrys (Arxula) adeninivorans LS3 - a yeast of biotechnological interest.</title>
        <authorList>
            <person name="Kunze G."/>
            <person name="Gaillardin C."/>
            <person name="Czernicka M."/>
            <person name="Durrens P."/>
            <person name="Martin T."/>
            <person name="Boer E."/>
            <person name="Gabaldon T."/>
            <person name="Cruz J."/>
            <person name="Talla E."/>
            <person name="Marck C."/>
            <person name="Goffeau A."/>
            <person name="Barbe V."/>
            <person name="Baret P."/>
            <person name="Baronian K."/>
            <person name="Beier S."/>
            <person name="Bleykasten C."/>
            <person name="Bode R."/>
            <person name="Casaregola S."/>
            <person name="Despons L."/>
            <person name="Fairhead C."/>
            <person name="Giersberg M."/>
            <person name="Gierski P."/>
            <person name="Hahnel U."/>
            <person name="Hartmann A."/>
            <person name="Jankowska D."/>
            <person name="Jubin C."/>
            <person name="Jung P."/>
            <person name="Lafontaine I."/>
            <person name="Leh-Louis V."/>
            <person name="Lemaire M."/>
            <person name="Marcet-Houben M."/>
            <person name="Mascher M."/>
            <person name="Morel G."/>
            <person name="Richard G.-F."/>
            <person name="Riechen J."/>
            <person name="Sacerdot C."/>
            <person name="Sarkar A."/>
            <person name="Savel G."/>
            <person name="Schacherer J."/>
            <person name="Sherman D."/>
            <person name="Straub M.-L."/>
            <person name="Stein N."/>
            <person name="Thierry A."/>
            <person name="Trautwein-Schult A."/>
            <person name="Westhof E."/>
            <person name="Worch S."/>
            <person name="Dujon B."/>
            <person name="Souciet J.-L."/>
            <person name="Wincker P."/>
            <person name="Scholz U."/>
            <person name="Neuveglise N."/>
        </authorList>
    </citation>
    <scope>NUCLEOTIDE SEQUENCE</scope>
    <source>
        <strain evidence="10">LS3</strain>
    </source>
</reference>
<feature type="region of interest" description="Disordered" evidence="8">
    <location>
        <begin position="1"/>
        <end position="79"/>
    </location>
</feature>
<evidence type="ECO:0000313" key="10">
    <source>
        <dbReference type="EMBL" id="CDP35688.1"/>
    </source>
</evidence>
<evidence type="ECO:0000256" key="4">
    <source>
        <dbReference type="ARBA" id="ARBA00022763"/>
    </source>
</evidence>
<dbReference type="AlphaFoldDB" id="A0A060T443"/>
<evidence type="ECO:0000256" key="8">
    <source>
        <dbReference type="SAM" id="MobiDB-lite"/>
    </source>
</evidence>
<evidence type="ECO:0000256" key="7">
    <source>
        <dbReference type="ARBA" id="ARBA00023306"/>
    </source>
</evidence>
<gene>
    <name evidence="10" type="ORF">GNLVRS02_ARAD1C41162g</name>
</gene>
<dbReference type="Pfam" id="PF03215">
    <property type="entry name" value="Rad17"/>
    <property type="match status" value="2"/>
</dbReference>
<comment type="similarity">
    <text evidence="2">Belongs to the rad17/RAD24 family.</text>
</comment>
<keyword evidence="5" id="KW-0067">ATP-binding</keyword>
<dbReference type="PANTHER" id="PTHR12172:SF0">
    <property type="entry name" value="CELL CYCLE CHECKPOINT PROTEIN RAD17"/>
    <property type="match status" value="1"/>
</dbReference>
<dbReference type="InterPro" id="IPR004582">
    <property type="entry name" value="Checkpoint_prot_Rad17_Rad24"/>
</dbReference>
<dbReference type="GO" id="GO:0000077">
    <property type="term" value="P:DNA damage checkpoint signaling"/>
    <property type="evidence" value="ECO:0007669"/>
    <property type="project" value="TreeGrafter"/>
</dbReference>
<reference evidence="10" key="1">
    <citation type="submission" date="2014-02" db="EMBL/GenBank/DDBJ databases">
        <authorList>
            <person name="Genoscope - CEA"/>
        </authorList>
    </citation>
    <scope>NUCLEOTIDE SEQUENCE</scope>
    <source>
        <strain evidence="10">LS3</strain>
    </source>
</reference>
<dbReference type="SUPFAM" id="SSF52540">
    <property type="entry name" value="P-loop containing nucleoside triphosphate hydrolases"/>
    <property type="match status" value="1"/>
</dbReference>
<dbReference type="GO" id="GO:0005634">
    <property type="term" value="C:nucleus"/>
    <property type="evidence" value="ECO:0007669"/>
    <property type="project" value="UniProtKB-SubCell"/>
</dbReference>
<evidence type="ECO:0000256" key="2">
    <source>
        <dbReference type="ARBA" id="ARBA00006168"/>
    </source>
</evidence>
<name>A0A060T443_BLAAD</name>
<evidence type="ECO:0000259" key="9">
    <source>
        <dbReference type="Pfam" id="PF25812"/>
    </source>
</evidence>
<dbReference type="GO" id="GO:0033314">
    <property type="term" value="P:mitotic DNA replication checkpoint signaling"/>
    <property type="evidence" value="ECO:0007669"/>
    <property type="project" value="TreeGrafter"/>
</dbReference>
<feature type="compositionally biased region" description="Polar residues" evidence="8">
    <location>
        <begin position="8"/>
        <end position="22"/>
    </location>
</feature>
<dbReference type="InterPro" id="IPR057927">
    <property type="entry name" value="RAD24-like_helical"/>
</dbReference>
<dbReference type="InterPro" id="IPR027417">
    <property type="entry name" value="P-loop_NTPase"/>
</dbReference>
<dbReference type="Pfam" id="PF25812">
    <property type="entry name" value="RAD24_helical"/>
    <property type="match status" value="1"/>
</dbReference>
<evidence type="ECO:0000256" key="5">
    <source>
        <dbReference type="ARBA" id="ARBA00022840"/>
    </source>
</evidence>
<keyword evidence="7" id="KW-0131">Cell cycle</keyword>
<dbReference type="EMBL" id="HG937693">
    <property type="protein sequence ID" value="CDP35688.1"/>
    <property type="molecule type" value="Genomic_DNA"/>
</dbReference>
<organism evidence="10">
    <name type="scientific">Blastobotrys adeninivorans</name>
    <name type="common">Yeast</name>
    <name type="synonym">Arxula adeninivorans</name>
    <dbReference type="NCBI Taxonomy" id="409370"/>
    <lineage>
        <taxon>Eukaryota</taxon>
        <taxon>Fungi</taxon>
        <taxon>Dikarya</taxon>
        <taxon>Ascomycota</taxon>
        <taxon>Saccharomycotina</taxon>
        <taxon>Dipodascomycetes</taxon>
        <taxon>Dipodascales</taxon>
        <taxon>Trichomonascaceae</taxon>
        <taxon>Blastobotrys</taxon>
    </lineage>
</organism>
<dbReference type="GO" id="GO:0003682">
    <property type="term" value="F:chromatin binding"/>
    <property type="evidence" value="ECO:0007669"/>
    <property type="project" value="TreeGrafter"/>
</dbReference>
<comment type="subcellular location">
    <subcellularLocation>
        <location evidence="1">Nucleus</location>
    </subcellularLocation>
</comment>
<dbReference type="Gene3D" id="3.40.50.300">
    <property type="entry name" value="P-loop containing nucleotide triphosphate hydrolases"/>
    <property type="match status" value="1"/>
</dbReference>
<keyword evidence="3" id="KW-0547">Nucleotide-binding</keyword>
<dbReference type="GO" id="GO:0005524">
    <property type="term" value="F:ATP binding"/>
    <property type="evidence" value="ECO:0007669"/>
    <property type="project" value="UniProtKB-KW"/>
</dbReference>